<dbReference type="InterPro" id="IPR013416">
    <property type="entry name" value="CHP02587_IM"/>
</dbReference>
<dbReference type="AlphaFoldDB" id="A0AAP3V090"/>
<dbReference type="NCBIfam" id="TIGR02587">
    <property type="entry name" value="TIGR02587 family membrane protein"/>
    <property type="match status" value="1"/>
</dbReference>
<dbReference type="RefSeq" id="WP_327787826.1">
    <property type="nucleotide sequence ID" value="NZ_JARGEQ010000016.1"/>
</dbReference>
<organism evidence="2 3">
    <name type="scientific">Marinimicrococcus flavescens</name>
    <dbReference type="NCBI Taxonomy" id="3031815"/>
    <lineage>
        <taxon>Bacteria</taxon>
        <taxon>Pseudomonadati</taxon>
        <taxon>Pseudomonadota</taxon>
        <taxon>Alphaproteobacteria</taxon>
        <taxon>Geminicoccales</taxon>
        <taxon>Geminicoccaceae</taxon>
        <taxon>Marinimicrococcus</taxon>
    </lineage>
</organism>
<dbReference type="InterPro" id="IPR024464">
    <property type="entry name" value="DUF2391"/>
</dbReference>
<feature type="transmembrane region" description="Helical" evidence="1">
    <location>
        <begin position="179"/>
        <end position="199"/>
    </location>
</feature>
<proteinExistence type="predicted"/>
<evidence type="ECO:0000313" key="2">
    <source>
        <dbReference type="EMBL" id="MDF1585410.1"/>
    </source>
</evidence>
<dbReference type="EMBL" id="JARGEQ010000016">
    <property type="protein sequence ID" value="MDF1585410.1"/>
    <property type="molecule type" value="Genomic_DNA"/>
</dbReference>
<feature type="transmembrane region" description="Helical" evidence="1">
    <location>
        <begin position="140"/>
        <end position="159"/>
    </location>
</feature>
<evidence type="ECO:0000313" key="3">
    <source>
        <dbReference type="Proteomes" id="UP001301140"/>
    </source>
</evidence>
<dbReference type="Pfam" id="PF09622">
    <property type="entry name" value="DUF2391"/>
    <property type="match status" value="1"/>
</dbReference>
<evidence type="ECO:0000256" key="1">
    <source>
        <dbReference type="SAM" id="Phobius"/>
    </source>
</evidence>
<feature type="transmembrane region" description="Helical" evidence="1">
    <location>
        <begin position="6"/>
        <end position="27"/>
    </location>
</feature>
<protein>
    <submittedName>
        <fullName evidence="2">TIGR02587 family membrane protein</fullName>
    </submittedName>
</protein>
<dbReference type="Proteomes" id="UP001301140">
    <property type="component" value="Unassembled WGS sequence"/>
</dbReference>
<keyword evidence="1" id="KW-0812">Transmembrane</keyword>
<sequence length="270" mass="28690">MEERGFALPLARAGAGALLFALPLLMTQEMWEIGFYMEPLRLAVFLAVGLPLLAGLAYFSGFREDLAWPDAVIDAFVAFAVGAGVAFLLLAVLGVLASPASLEEIVRKVALQAVPAGMGATLAQTQLGQQRGSPERRREGTGYAGELFLMAAGALFLAFNVAPTEEVVLLSYKMSHLHAFLLVPLTLIVMHGFVYGVGFAGQRRRPEKASLLAEVVRFTIGGYAAALLVSLFVLWVFQRTDGLGVDLLVVTTVVLAFPAAIGAAAARLIL</sequence>
<feature type="transmembrane region" description="Helical" evidence="1">
    <location>
        <begin position="71"/>
        <end position="97"/>
    </location>
</feature>
<gene>
    <name evidence="2" type="ORF">PZ740_03310</name>
</gene>
<reference evidence="2 3" key="1">
    <citation type="submission" date="2023-03" db="EMBL/GenBank/DDBJ databases">
        <title>YIM 152171 draft genome.</title>
        <authorList>
            <person name="Yang Z."/>
        </authorList>
    </citation>
    <scope>NUCLEOTIDE SEQUENCE [LARGE SCALE GENOMIC DNA]</scope>
    <source>
        <strain evidence="2 3">YIM 152171</strain>
    </source>
</reference>
<keyword evidence="1" id="KW-0472">Membrane</keyword>
<accession>A0AAP3V090</accession>
<feature type="transmembrane region" description="Helical" evidence="1">
    <location>
        <begin position="247"/>
        <end position="269"/>
    </location>
</feature>
<keyword evidence="1" id="KW-1133">Transmembrane helix</keyword>
<name>A0AAP3V090_9PROT</name>
<feature type="transmembrane region" description="Helical" evidence="1">
    <location>
        <begin position="39"/>
        <end position="59"/>
    </location>
</feature>
<keyword evidence="3" id="KW-1185">Reference proteome</keyword>
<comment type="caution">
    <text evidence="2">The sequence shown here is derived from an EMBL/GenBank/DDBJ whole genome shotgun (WGS) entry which is preliminary data.</text>
</comment>
<feature type="transmembrane region" description="Helical" evidence="1">
    <location>
        <begin position="211"/>
        <end position="235"/>
    </location>
</feature>